<accession>A0A1I3FFT0</accession>
<gene>
    <name evidence="9" type="ORF">SAMN05421753_105216</name>
</gene>
<keyword evidence="6 7" id="KW-0472">Membrane</keyword>
<feature type="transmembrane region" description="Helical" evidence="7">
    <location>
        <begin position="164"/>
        <end position="194"/>
    </location>
</feature>
<evidence type="ECO:0000256" key="2">
    <source>
        <dbReference type="ARBA" id="ARBA00005745"/>
    </source>
</evidence>
<dbReference type="GO" id="GO:0005886">
    <property type="term" value="C:plasma membrane"/>
    <property type="evidence" value="ECO:0007669"/>
    <property type="project" value="UniProtKB-SubCell"/>
</dbReference>
<feature type="transmembrane region" description="Helical" evidence="7">
    <location>
        <begin position="112"/>
        <end position="134"/>
    </location>
</feature>
<dbReference type="PANTHER" id="PTHR30012:SF0">
    <property type="entry name" value="TYPE II SECRETION SYSTEM PROTEIN F-RELATED"/>
    <property type="match status" value="1"/>
</dbReference>
<evidence type="ECO:0000313" key="9">
    <source>
        <dbReference type="EMBL" id="SFI09781.1"/>
    </source>
</evidence>
<evidence type="ECO:0000256" key="4">
    <source>
        <dbReference type="ARBA" id="ARBA00022692"/>
    </source>
</evidence>
<dbReference type="EMBL" id="FOQD01000005">
    <property type="protein sequence ID" value="SFI09781.1"/>
    <property type="molecule type" value="Genomic_DNA"/>
</dbReference>
<protein>
    <submittedName>
        <fullName evidence="9">Type II secretory pathway, component PulF</fullName>
    </submittedName>
</protein>
<evidence type="ECO:0000313" key="10">
    <source>
        <dbReference type="Proteomes" id="UP000199518"/>
    </source>
</evidence>
<keyword evidence="4 7" id="KW-0812">Transmembrane</keyword>
<dbReference type="Gene3D" id="1.20.81.30">
    <property type="entry name" value="Type II secretion system (T2SS), domain F"/>
    <property type="match status" value="2"/>
</dbReference>
<evidence type="ECO:0000256" key="6">
    <source>
        <dbReference type="ARBA" id="ARBA00023136"/>
    </source>
</evidence>
<evidence type="ECO:0000256" key="5">
    <source>
        <dbReference type="ARBA" id="ARBA00022989"/>
    </source>
</evidence>
<dbReference type="AlphaFoldDB" id="A0A1I3FFT0"/>
<evidence type="ECO:0000256" key="3">
    <source>
        <dbReference type="ARBA" id="ARBA00022475"/>
    </source>
</evidence>
<keyword evidence="3" id="KW-1003">Cell membrane</keyword>
<evidence type="ECO:0000256" key="1">
    <source>
        <dbReference type="ARBA" id="ARBA00004651"/>
    </source>
</evidence>
<feature type="domain" description="Type II secretion system protein GspF" evidence="8">
    <location>
        <begin position="221"/>
        <end position="340"/>
    </location>
</feature>
<feature type="domain" description="Type II secretion system protein GspF" evidence="8">
    <location>
        <begin position="18"/>
        <end position="135"/>
    </location>
</feature>
<dbReference type="RefSeq" id="WP_175517269.1">
    <property type="nucleotide sequence ID" value="NZ_FOQD01000005.1"/>
</dbReference>
<feature type="transmembrane region" description="Helical" evidence="7">
    <location>
        <begin position="314"/>
        <end position="340"/>
    </location>
</feature>
<proteinExistence type="inferred from homology"/>
<name>A0A1I3FFT0_9PLAN</name>
<dbReference type="InterPro" id="IPR018076">
    <property type="entry name" value="T2SS_GspF_dom"/>
</dbReference>
<dbReference type="STRING" id="1576369.SAMN05421753_105216"/>
<keyword evidence="10" id="KW-1185">Reference proteome</keyword>
<comment type="similarity">
    <text evidence="2">Belongs to the GSP F family.</text>
</comment>
<sequence length="355" mass="39099">MASSALQPAEVAEFGHELQAMLRAGVPLELGLRGLSGSVSRRVDRTAQELADRLQSGVPLPDALQSIPGVPPSLRAALSAGVRCGRSDEALQDLVSLAFAMNNLRAALLRSLIYPVVLVVVTALLFLLVARFLLPEVAETYRSLRLETPPLIWYWGDVDVVEGMALGLLAIGAVVVAVWYFGLTSIAQVVEFLFRRRMQIWFHLFRIGSIRNDFAFARIAHLLALLTKYEVPLPEALRLASVSADSKDWRQRLNHLAETVESGEPLTQKLMLQQGFPQFLSWLIEVGTAESSLPATLKQAAEFYQQRALGRAEFFLRFVPVAVLIGVGGTLTAMYGVMVFGTMAQLWEKLGETPR</sequence>
<keyword evidence="5 7" id="KW-1133">Transmembrane helix</keyword>
<dbReference type="InterPro" id="IPR042094">
    <property type="entry name" value="T2SS_GspF_sf"/>
</dbReference>
<dbReference type="Proteomes" id="UP000199518">
    <property type="component" value="Unassembled WGS sequence"/>
</dbReference>
<comment type="subcellular location">
    <subcellularLocation>
        <location evidence="1">Cell membrane</location>
        <topology evidence="1">Multi-pass membrane protein</topology>
    </subcellularLocation>
</comment>
<dbReference type="InterPro" id="IPR003004">
    <property type="entry name" value="GspF/PilC"/>
</dbReference>
<reference evidence="10" key="1">
    <citation type="submission" date="2016-10" db="EMBL/GenBank/DDBJ databases">
        <authorList>
            <person name="Varghese N."/>
            <person name="Submissions S."/>
        </authorList>
    </citation>
    <scope>NUCLEOTIDE SEQUENCE [LARGE SCALE GENOMIC DNA]</scope>
    <source>
        <strain evidence="10">DSM 26348</strain>
    </source>
</reference>
<dbReference type="PANTHER" id="PTHR30012">
    <property type="entry name" value="GENERAL SECRETION PATHWAY PROTEIN"/>
    <property type="match status" value="1"/>
</dbReference>
<evidence type="ECO:0000259" key="8">
    <source>
        <dbReference type="Pfam" id="PF00482"/>
    </source>
</evidence>
<evidence type="ECO:0000256" key="7">
    <source>
        <dbReference type="SAM" id="Phobius"/>
    </source>
</evidence>
<dbReference type="Pfam" id="PF00482">
    <property type="entry name" value="T2SSF"/>
    <property type="match status" value="2"/>
</dbReference>
<organism evidence="9 10">
    <name type="scientific">Planctomicrobium piriforme</name>
    <dbReference type="NCBI Taxonomy" id="1576369"/>
    <lineage>
        <taxon>Bacteria</taxon>
        <taxon>Pseudomonadati</taxon>
        <taxon>Planctomycetota</taxon>
        <taxon>Planctomycetia</taxon>
        <taxon>Planctomycetales</taxon>
        <taxon>Planctomycetaceae</taxon>
        <taxon>Planctomicrobium</taxon>
    </lineage>
</organism>